<dbReference type="EMBL" id="JAVRRL010000083">
    <property type="protein sequence ID" value="KAK5108561.1"/>
    <property type="molecule type" value="Genomic_DNA"/>
</dbReference>
<feature type="region of interest" description="Disordered" evidence="1">
    <location>
        <begin position="773"/>
        <end position="821"/>
    </location>
</feature>
<feature type="compositionally biased region" description="Polar residues" evidence="1">
    <location>
        <begin position="488"/>
        <end position="506"/>
    </location>
</feature>
<sequence length="821" mass="89181">MLRFEPSRIGLTAGDMDDFEYRMASRAHARGRTAYKGTLRLRPAPSRQTSLSLVLENNNHSRQRAALVASQATICSVDDELSPTIPTMFEQDADGEGVNSAHASSSHDISGRLTQETNSSTVTRSDIMPPQPQNTSDLSIETTEVRLGQPRESTSAIDGGDVQSLRFAELTIDSGVEIRPAAVPARPLQSPEDAPTSRCNIPVLEVARGEAIPTSTPHRTAPALLSSARARRRHARGQETPMLEDPAELQRMIQERRLARTPSRISLTPNLPSPVPEVAFLDGTDDREHVTNPFLDPGAPVFVPRTRFGTVTRIPLDQAVDIRPGPQWSSLDSTHSLSDLRLRSSSEQNAELGGQRRTHVHPQRIEAIQPRHRRRTRVSDQNEPMQVLDRYPVLRPQAIVGVPRPGSITRRAAPLPGRRRSRVSFTSTHTAALGAGGSAALSRSSSADTSNNHGQQNAMAEWSSSGRDSIESTHTPRRPTTEPRVGGRTSSLGWQEHSTSSQHVPSIRSAATESLQMRSSPLDELSERISRWSASRLGSGGHSWERPGGQRSRIALLNGDPFGQESSPVLQDVHMAPMAVTASTAGLASIATGEVAAAGVSDARQATDLHASPVAQLNSLLATSPSSRPRAGDRYTSPRRALADLSPARLAQPYLDSSARTAAAGDDDITAVPRVRIYDDQQPAKTQPQTPADVTRSGRRFRGRSDIVTQDSAIAPGASQVSSPSVQRQLNRHTYPSANTPAQHSSPQHHAFQALRNAATSAAHHILQHARVHRRQYSSEENAEHELHALEEERQVWQGRQGDGTLNSTPPGEGRLEQYLS</sequence>
<evidence type="ECO:0000313" key="2">
    <source>
        <dbReference type="EMBL" id="KAK5108561.1"/>
    </source>
</evidence>
<feature type="compositionally biased region" description="Low complexity" evidence="1">
    <location>
        <begin position="426"/>
        <end position="447"/>
    </location>
</feature>
<feature type="compositionally biased region" description="Low complexity" evidence="1">
    <location>
        <begin position="680"/>
        <end position="693"/>
    </location>
</feature>
<gene>
    <name evidence="2" type="ORF">LTR62_008218</name>
</gene>
<feature type="compositionally biased region" description="Polar residues" evidence="1">
    <location>
        <begin position="448"/>
        <end position="467"/>
    </location>
</feature>
<dbReference type="Proteomes" id="UP001310890">
    <property type="component" value="Unassembled WGS sequence"/>
</dbReference>
<protein>
    <submittedName>
        <fullName evidence="2">Uncharacterized protein</fullName>
    </submittedName>
</protein>
<feature type="compositionally biased region" description="Polar residues" evidence="1">
    <location>
        <begin position="101"/>
        <end position="124"/>
    </location>
</feature>
<dbReference type="AlphaFoldDB" id="A0AAN7YNF8"/>
<reference evidence="2" key="1">
    <citation type="submission" date="2023-08" db="EMBL/GenBank/DDBJ databases">
        <title>Black Yeasts Isolated from many extreme environments.</title>
        <authorList>
            <person name="Coleine C."/>
            <person name="Stajich J.E."/>
            <person name="Selbmann L."/>
        </authorList>
    </citation>
    <scope>NUCLEOTIDE SEQUENCE</scope>
    <source>
        <strain evidence="2">CCFEE 5401</strain>
    </source>
</reference>
<feature type="region of interest" description="Disordered" evidence="1">
    <location>
        <begin position="620"/>
        <end position="644"/>
    </location>
</feature>
<feature type="region of interest" description="Disordered" evidence="1">
    <location>
        <begin position="679"/>
        <end position="729"/>
    </location>
</feature>
<feature type="region of interest" description="Disordered" evidence="1">
    <location>
        <begin position="402"/>
        <end position="506"/>
    </location>
</feature>
<evidence type="ECO:0000313" key="3">
    <source>
        <dbReference type="Proteomes" id="UP001310890"/>
    </source>
</evidence>
<feature type="compositionally biased region" description="Basic and acidic residues" evidence="1">
    <location>
        <begin position="782"/>
        <end position="795"/>
    </location>
</feature>
<evidence type="ECO:0000256" key="1">
    <source>
        <dbReference type="SAM" id="MobiDB-lite"/>
    </source>
</evidence>
<proteinExistence type="predicted"/>
<feature type="region of interest" description="Disordered" evidence="1">
    <location>
        <begin position="87"/>
        <end position="140"/>
    </location>
</feature>
<organism evidence="2 3">
    <name type="scientific">Meristemomyces frigidus</name>
    <dbReference type="NCBI Taxonomy" id="1508187"/>
    <lineage>
        <taxon>Eukaryota</taxon>
        <taxon>Fungi</taxon>
        <taxon>Dikarya</taxon>
        <taxon>Ascomycota</taxon>
        <taxon>Pezizomycotina</taxon>
        <taxon>Dothideomycetes</taxon>
        <taxon>Dothideomycetidae</taxon>
        <taxon>Mycosphaerellales</taxon>
        <taxon>Teratosphaeriaceae</taxon>
        <taxon>Meristemomyces</taxon>
    </lineage>
</organism>
<comment type="caution">
    <text evidence="2">The sequence shown here is derived from an EMBL/GenBank/DDBJ whole genome shotgun (WGS) entry which is preliminary data.</text>
</comment>
<name>A0AAN7YNF8_9PEZI</name>
<feature type="compositionally biased region" description="Polar residues" evidence="1">
    <location>
        <begin position="719"/>
        <end position="729"/>
    </location>
</feature>
<accession>A0AAN7YNF8</accession>